<evidence type="ECO:0000313" key="3">
    <source>
        <dbReference type="Proteomes" id="UP000663889"/>
    </source>
</evidence>
<organism evidence="2 3">
    <name type="scientific">Rotaria sordida</name>
    <dbReference type="NCBI Taxonomy" id="392033"/>
    <lineage>
        <taxon>Eukaryota</taxon>
        <taxon>Metazoa</taxon>
        <taxon>Spiralia</taxon>
        <taxon>Gnathifera</taxon>
        <taxon>Rotifera</taxon>
        <taxon>Eurotatoria</taxon>
        <taxon>Bdelloidea</taxon>
        <taxon>Philodinida</taxon>
        <taxon>Philodinidae</taxon>
        <taxon>Rotaria</taxon>
    </lineage>
</organism>
<proteinExistence type="predicted"/>
<feature type="compositionally biased region" description="Polar residues" evidence="1">
    <location>
        <begin position="297"/>
        <end position="312"/>
    </location>
</feature>
<feature type="region of interest" description="Disordered" evidence="1">
    <location>
        <begin position="293"/>
        <end position="326"/>
    </location>
</feature>
<sequence>MYNSSSPNINDENVEQQLSQEYSDKSYHHMQPVSFICNSQSTIDINHPDPSLSHVRDPRFDIHQTTNRPLSSIHNSITSNNNDYVVHVTSTELPVKKRRDAACTLVAPSTAPLPRKRFNPAAQSTAATMMNNTSGGENILSSRAVNAATRSISEATQNRFNQMLKPLIKLCEETNQLVKDMLKQMTEQAHLIKELPNAPRELQKTTEQLSYIVHMQAKVLQTSQQNDEEDLIFKLNGTDLSHIARGPSLNVTARSLVRAAYGEKASFNDFAPGEFDRLLDECSSTISGSASELYPPLTTNLTRGHSRQVSKSSSDEESHNQSQRRLITKRRVPCIDQFGDIQRRLHSTRVDASEVVNSVINNTAKTVENPNGYLCLMYNEDRTSRVG</sequence>
<reference evidence="2" key="1">
    <citation type="submission" date="2021-02" db="EMBL/GenBank/DDBJ databases">
        <authorList>
            <person name="Nowell W R."/>
        </authorList>
    </citation>
    <scope>NUCLEOTIDE SEQUENCE</scope>
</reference>
<evidence type="ECO:0000256" key="1">
    <source>
        <dbReference type="SAM" id="MobiDB-lite"/>
    </source>
</evidence>
<dbReference type="Proteomes" id="UP000663889">
    <property type="component" value="Unassembled WGS sequence"/>
</dbReference>
<dbReference type="AlphaFoldDB" id="A0A815LC39"/>
<name>A0A815LC39_9BILA</name>
<dbReference type="EMBL" id="CAJNOU010003753">
    <property type="protein sequence ID" value="CAF1407982.1"/>
    <property type="molecule type" value="Genomic_DNA"/>
</dbReference>
<accession>A0A815LC39</accession>
<gene>
    <name evidence="2" type="ORF">SEV965_LOCUS31737</name>
</gene>
<comment type="caution">
    <text evidence="2">The sequence shown here is derived from an EMBL/GenBank/DDBJ whole genome shotgun (WGS) entry which is preliminary data.</text>
</comment>
<evidence type="ECO:0000313" key="2">
    <source>
        <dbReference type="EMBL" id="CAF1407982.1"/>
    </source>
</evidence>
<protein>
    <submittedName>
        <fullName evidence="2">Uncharacterized protein</fullName>
    </submittedName>
</protein>